<keyword evidence="2" id="KW-1185">Reference proteome</keyword>
<proteinExistence type="predicted"/>
<accession>A0ACC3MYJ8</accession>
<evidence type="ECO:0000313" key="2">
    <source>
        <dbReference type="Proteomes" id="UP001281147"/>
    </source>
</evidence>
<sequence>MAKIFIASLFVSTALHGVHAGWEANNKNAIRIRISLDVGSCIRIPVCLRVSVQRRARPGASWQWPRRTPRRTIRNEPNGGEPGDGGAGGMGGNGGLGGNQQNQQDDGNAAAESSNAPRQADPNGASSLLEGSSKALLVLGALRGVLAVVL</sequence>
<protein>
    <submittedName>
        <fullName evidence="1">Uncharacterized protein</fullName>
    </submittedName>
</protein>
<dbReference type="Proteomes" id="UP001281147">
    <property type="component" value="Unassembled WGS sequence"/>
</dbReference>
<name>A0ACC3MYJ8_9PEZI</name>
<evidence type="ECO:0000313" key="1">
    <source>
        <dbReference type="EMBL" id="KAK3705693.1"/>
    </source>
</evidence>
<reference evidence="1" key="1">
    <citation type="submission" date="2023-07" db="EMBL/GenBank/DDBJ databases">
        <title>Black Yeasts Isolated from many extreme environments.</title>
        <authorList>
            <person name="Coleine C."/>
            <person name="Stajich J.E."/>
            <person name="Selbmann L."/>
        </authorList>
    </citation>
    <scope>NUCLEOTIDE SEQUENCE</scope>
    <source>
        <strain evidence="1">CCFEE 5714</strain>
    </source>
</reference>
<organism evidence="1 2">
    <name type="scientific">Vermiconidia calcicola</name>
    <dbReference type="NCBI Taxonomy" id="1690605"/>
    <lineage>
        <taxon>Eukaryota</taxon>
        <taxon>Fungi</taxon>
        <taxon>Dikarya</taxon>
        <taxon>Ascomycota</taxon>
        <taxon>Pezizomycotina</taxon>
        <taxon>Dothideomycetes</taxon>
        <taxon>Dothideomycetidae</taxon>
        <taxon>Mycosphaerellales</taxon>
        <taxon>Extremaceae</taxon>
        <taxon>Vermiconidia</taxon>
    </lineage>
</organism>
<comment type="caution">
    <text evidence="1">The sequence shown here is derived from an EMBL/GenBank/DDBJ whole genome shotgun (WGS) entry which is preliminary data.</text>
</comment>
<gene>
    <name evidence="1" type="ORF">LTR37_013136</name>
</gene>
<dbReference type="EMBL" id="JAUTXU010000127">
    <property type="protein sequence ID" value="KAK3705693.1"/>
    <property type="molecule type" value="Genomic_DNA"/>
</dbReference>